<dbReference type="InterPro" id="IPR032675">
    <property type="entry name" value="LRR_dom_sf"/>
</dbReference>
<evidence type="ECO:0000256" key="4">
    <source>
        <dbReference type="ARBA" id="ARBA00022840"/>
    </source>
</evidence>
<evidence type="ECO:0000259" key="8">
    <source>
        <dbReference type="Pfam" id="PF23559"/>
    </source>
</evidence>
<name>A0AAW2DVD0_9ROSI</name>
<evidence type="ECO:0000313" key="11">
    <source>
        <dbReference type="Proteomes" id="UP001459277"/>
    </source>
</evidence>
<reference evidence="10 11" key="1">
    <citation type="submission" date="2024-01" db="EMBL/GenBank/DDBJ databases">
        <title>A telomere-to-telomere, gap-free genome of sweet tea (Lithocarpus litseifolius).</title>
        <authorList>
            <person name="Zhou J."/>
        </authorList>
    </citation>
    <scope>NUCLEOTIDE SEQUENCE [LARGE SCALE GENOMIC DNA]</scope>
    <source>
        <strain evidence="10">Zhou-2022a</strain>
        <tissue evidence="10">Leaf</tissue>
    </source>
</reference>
<dbReference type="PRINTS" id="PR00364">
    <property type="entry name" value="DISEASERSIST"/>
</dbReference>
<evidence type="ECO:0000259" key="7">
    <source>
        <dbReference type="Pfam" id="PF18052"/>
    </source>
</evidence>
<sequence>MDGVLLSLATDLLKQLGSITVQQAQQEINLIVGVDEEIENLQYNFKMVQAMLNKFEERRLRDEAVKLWYDKLEDAYYMMDDVLDTWKTAKIKLQIQKEEEGEKAAHSNAPALEKKMKKVLSFFPSPSCCFREVDNVSVRHEVGHKIKKLNETLANILKGKQEFGIDLNSQPERVERLEITSVVDVSKIVGRNEYKDDPLNNLLGVGSQQESNPLVISLVGIGGIGKSTLAKLAYNHSKVKDHFQKIMWVCVSDPFDECKIAKAIIQELDPKHESLNNTTTTLQALLLIVCDLIKDKKFFLVFDDVWAKDLSKESKKWEPFKDVLTYGAQGSRILVTTRNEEVAHMMGSAKTHIISLSNLTVDDCWLIIRKIAFFDENIDQHKDIEPLGRQLAGKCQGLPLAAKLIGGYMCNKRRKEQWAEVLENSLWDLENVQEGLLVPLLLSYYELSSVEKQCFLFCVVFPKDHVIDRFELVIHWIAQGYIDAKRNMEMEDIAEKYFKKLAMRSFFQDFEEDEIDGRIKSCKMHDIVHDFAQKMTEDVCLTIKGDEEVKINFKRVRHLSLIVKESFLESVYEAKNLRFLNLDFMSSKIVQPNLFDNLTCLRTLHLEGQFILELPNEVEKLIHLRYLKLSCYEIEELPESICNLCNLQSLDVSDCWYLKKLPQGIGKLINLRHLMLRDSGQLEIKSFPKGIGRLTCLKTLSYFPVGKGEEICKLGELEHLNHIQGTLVIYGLKNVVDFGAIENTLKKKNHLHGLILSFNTLEEIDSESEKEEEEEEEEERRRNMEKDVAILNALEPPPRLEFLLIGLDYKGTTMHPNWMMSKLTYLKTLFIGACPNLERLPPLRKLPLLEELKTGNAPMIRKMGDEFLGIDIEEEEELSESSKNNNNKDIIIFPNLKSLEFYALEKWEEWTGMGGTIEEEEEKDNSANAFVTNNTPKIKIMPLLRSLKIEGCGNLKSLPDYLRNTPLKELEINECPILEQRCERGIGDYWPYISYIPNIKIDDKYVQRDGQLPDNIDSESQPSSSLFIFFVSSFFLFRSDRAFSNRSSDSSSELMFIKFKIKSLKLEIHVASYCQLTQ</sequence>
<evidence type="ECO:0000256" key="3">
    <source>
        <dbReference type="ARBA" id="ARBA00022821"/>
    </source>
</evidence>
<feature type="region of interest" description="Disordered" evidence="5">
    <location>
        <begin position="765"/>
        <end position="784"/>
    </location>
</feature>
<protein>
    <recommendedName>
        <fullName evidence="12">Disease resistance protein RGA3</fullName>
    </recommendedName>
</protein>
<feature type="compositionally biased region" description="Acidic residues" evidence="5">
    <location>
        <begin position="765"/>
        <end position="778"/>
    </location>
</feature>
<organism evidence="10 11">
    <name type="scientific">Lithocarpus litseifolius</name>
    <dbReference type="NCBI Taxonomy" id="425828"/>
    <lineage>
        <taxon>Eukaryota</taxon>
        <taxon>Viridiplantae</taxon>
        <taxon>Streptophyta</taxon>
        <taxon>Embryophyta</taxon>
        <taxon>Tracheophyta</taxon>
        <taxon>Spermatophyta</taxon>
        <taxon>Magnoliopsida</taxon>
        <taxon>eudicotyledons</taxon>
        <taxon>Gunneridae</taxon>
        <taxon>Pentapetalae</taxon>
        <taxon>rosids</taxon>
        <taxon>fabids</taxon>
        <taxon>Fagales</taxon>
        <taxon>Fagaceae</taxon>
        <taxon>Lithocarpus</taxon>
    </lineage>
</organism>
<accession>A0AAW2DVD0</accession>
<dbReference type="Pfam" id="PF00931">
    <property type="entry name" value="NB-ARC"/>
    <property type="match status" value="1"/>
</dbReference>
<dbReference type="PANTHER" id="PTHR36766:SF45">
    <property type="entry name" value="NB-ARC DOMAIN-CONTAINING PROTEIN"/>
    <property type="match status" value="1"/>
</dbReference>
<evidence type="ECO:0000256" key="2">
    <source>
        <dbReference type="ARBA" id="ARBA00022741"/>
    </source>
</evidence>
<feature type="domain" description="Disease resistance protein winged helix" evidence="8">
    <location>
        <begin position="460"/>
        <end position="532"/>
    </location>
</feature>
<dbReference type="InterPro" id="IPR002182">
    <property type="entry name" value="NB-ARC"/>
</dbReference>
<evidence type="ECO:0000259" key="9">
    <source>
        <dbReference type="Pfam" id="PF23598"/>
    </source>
</evidence>
<feature type="domain" description="Disease resistance R13L4/SHOC-2-like LRR" evidence="9">
    <location>
        <begin position="617"/>
        <end position="855"/>
    </location>
</feature>
<keyword evidence="1" id="KW-0677">Repeat</keyword>
<dbReference type="FunFam" id="3.40.50.300:FF:001091">
    <property type="entry name" value="Probable disease resistance protein At1g61300"/>
    <property type="match status" value="1"/>
</dbReference>
<dbReference type="GO" id="GO:0051707">
    <property type="term" value="P:response to other organism"/>
    <property type="evidence" value="ECO:0007669"/>
    <property type="project" value="UniProtKB-ARBA"/>
</dbReference>
<dbReference type="InterPro" id="IPR041118">
    <property type="entry name" value="Rx_N"/>
</dbReference>
<dbReference type="FunFam" id="1.10.10.10:FF:000322">
    <property type="entry name" value="Probable disease resistance protein At1g63360"/>
    <property type="match status" value="1"/>
</dbReference>
<dbReference type="Gene3D" id="1.20.5.4130">
    <property type="match status" value="1"/>
</dbReference>
<gene>
    <name evidence="10" type="ORF">SO802_008009</name>
</gene>
<dbReference type="Gene3D" id="3.80.10.10">
    <property type="entry name" value="Ribonuclease Inhibitor"/>
    <property type="match status" value="1"/>
</dbReference>
<evidence type="ECO:0000256" key="5">
    <source>
        <dbReference type="SAM" id="MobiDB-lite"/>
    </source>
</evidence>
<dbReference type="GO" id="GO:0005524">
    <property type="term" value="F:ATP binding"/>
    <property type="evidence" value="ECO:0007669"/>
    <property type="project" value="UniProtKB-KW"/>
</dbReference>
<dbReference type="Pfam" id="PF18052">
    <property type="entry name" value="Rx_N"/>
    <property type="match status" value="1"/>
</dbReference>
<dbReference type="SUPFAM" id="SSF52540">
    <property type="entry name" value="P-loop containing nucleoside triphosphate hydrolases"/>
    <property type="match status" value="1"/>
</dbReference>
<dbReference type="Pfam" id="PF23598">
    <property type="entry name" value="LRR_14"/>
    <property type="match status" value="1"/>
</dbReference>
<dbReference type="Gene3D" id="1.10.10.10">
    <property type="entry name" value="Winged helix-like DNA-binding domain superfamily/Winged helix DNA-binding domain"/>
    <property type="match status" value="1"/>
</dbReference>
<feature type="domain" description="Disease resistance N-terminal" evidence="7">
    <location>
        <begin position="12"/>
        <end position="94"/>
    </location>
</feature>
<dbReference type="AlphaFoldDB" id="A0AAW2DVD0"/>
<dbReference type="SUPFAM" id="SSF52058">
    <property type="entry name" value="L domain-like"/>
    <property type="match status" value="1"/>
</dbReference>
<comment type="caution">
    <text evidence="10">The sequence shown here is derived from an EMBL/GenBank/DDBJ whole genome shotgun (WGS) entry which is preliminary data.</text>
</comment>
<dbReference type="GO" id="GO:0043531">
    <property type="term" value="F:ADP binding"/>
    <property type="evidence" value="ECO:0007669"/>
    <property type="project" value="InterPro"/>
</dbReference>
<dbReference type="Gene3D" id="3.40.50.300">
    <property type="entry name" value="P-loop containing nucleotide triphosphate hydrolases"/>
    <property type="match status" value="1"/>
</dbReference>
<evidence type="ECO:0000259" key="6">
    <source>
        <dbReference type="Pfam" id="PF00931"/>
    </source>
</evidence>
<evidence type="ECO:0000256" key="1">
    <source>
        <dbReference type="ARBA" id="ARBA00022737"/>
    </source>
</evidence>
<keyword evidence="2" id="KW-0547">Nucleotide-binding</keyword>
<keyword evidence="11" id="KW-1185">Reference proteome</keyword>
<proteinExistence type="predicted"/>
<dbReference type="PANTHER" id="PTHR36766">
    <property type="entry name" value="PLANT BROAD-SPECTRUM MILDEW RESISTANCE PROTEIN RPW8"/>
    <property type="match status" value="1"/>
</dbReference>
<dbReference type="Proteomes" id="UP001459277">
    <property type="component" value="Unassembled WGS sequence"/>
</dbReference>
<dbReference type="InterPro" id="IPR027417">
    <property type="entry name" value="P-loop_NTPase"/>
</dbReference>
<evidence type="ECO:0000313" key="10">
    <source>
        <dbReference type="EMBL" id="KAL0012901.1"/>
    </source>
</evidence>
<dbReference type="Gene3D" id="1.10.8.430">
    <property type="entry name" value="Helical domain of apoptotic protease-activating factors"/>
    <property type="match status" value="1"/>
</dbReference>
<dbReference type="InterPro" id="IPR036388">
    <property type="entry name" value="WH-like_DNA-bd_sf"/>
</dbReference>
<dbReference type="InterPro" id="IPR042197">
    <property type="entry name" value="Apaf_helical"/>
</dbReference>
<dbReference type="GO" id="GO:0006952">
    <property type="term" value="P:defense response"/>
    <property type="evidence" value="ECO:0007669"/>
    <property type="project" value="UniProtKB-KW"/>
</dbReference>
<keyword evidence="4" id="KW-0067">ATP-binding</keyword>
<dbReference type="InterPro" id="IPR058922">
    <property type="entry name" value="WHD_DRP"/>
</dbReference>
<dbReference type="InterPro" id="IPR055414">
    <property type="entry name" value="LRR_R13L4/SHOC2-like"/>
</dbReference>
<evidence type="ECO:0008006" key="12">
    <source>
        <dbReference type="Google" id="ProtNLM"/>
    </source>
</evidence>
<feature type="domain" description="NB-ARC" evidence="6">
    <location>
        <begin position="210"/>
        <end position="373"/>
    </location>
</feature>
<keyword evidence="3" id="KW-0611">Plant defense</keyword>
<dbReference type="Pfam" id="PF23559">
    <property type="entry name" value="WHD_DRP"/>
    <property type="match status" value="1"/>
</dbReference>
<dbReference type="EMBL" id="JAZDWU010000002">
    <property type="protein sequence ID" value="KAL0012901.1"/>
    <property type="molecule type" value="Genomic_DNA"/>
</dbReference>